<reference evidence="2" key="1">
    <citation type="submission" date="2023-11" db="EMBL/GenBank/DDBJ databases">
        <authorList>
            <person name="Alioto T."/>
            <person name="Alioto T."/>
            <person name="Gomez Garrido J."/>
        </authorList>
    </citation>
    <scope>NUCLEOTIDE SEQUENCE</scope>
</reference>
<dbReference type="InterPro" id="IPR050508">
    <property type="entry name" value="Methyltransf_Superfamily"/>
</dbReference>
<dbReference type="CDD" id="cd02440">
    <property type="entry name" value="AdoMet_MTases"/>
    <property type="match status" value="1"/>
</dbReference>
<evidence type="ECO:0000313" key="3">
    <source>
        <dbReference type="Proteomes" id="UP001296104"/>
    </source>
</evidence>
<dbReference type="PANTHER" id="PTHR42912">
    <property type="entry name" value="METHYLTRANSFERASE"/>
    <property type="match status" value="1"/>
</dbReference>
<name>A0AAI8YYF5_9PEZI</name>
<dbReference type="Gene3D" id="3.40.50.150">
    <property type="entry name" value="Vaccinia Virus protein VP39"/>
    <property type="match status" value="1"/>
</dbReference>
<comment type="caution">
    <text evidence="2">The sequence shown here is derived from an EMBL/GenBank/DDBJ whole genome shotgun (WGS) entry which is preliminary data.</text>
</comment>
<evidence type="ECO:0000313" key="2">
    <source>
        <dbReference type="EMBL" id="CAK4005583.1"/>
    </source>
</evidence>
<organism evidence="2 3">
    <name type="scientific">Lecanosticta acicola</name>
    <dbReference type="NCBI Taxonomy" id="111012"/>
    <lineage>
        <taxon>Eukaryota</taxon>
        <taxon>Fungi</taxon>
        <taxon>Dikarya</taxon>
        <taxon>Ascomycota</taxon>
        <taxon>Pezizomycotina</taxon>
        <taxon>Dothideomycetes</taxon>
        <taxon>Dothideomycetidae</taxon>
        <taxon>Mycosphaerellales</taxon>
        <taxon>Mycosphaerellaceae</taxon>
        <taxon>Lecanosticta</taxon>
    </lineage>
</organism>
<dbReference type="Pfam" id="PF13649">
    <property type="entry name" value="Methyltransf_25"/>
    <property type="match status" value="1"/>
</dbReference>
<dbReference type="InterPro" id="IPR041698">
    <property type="entry name" value="Methyltransf_25"/>
</dbReference>
<dbReference type="InterPro" id="IPR029063">
    <property type="entry name" value="SAM-dependent_MTases_sf"/>
</dbReference>
<accession>A0AAI8YYF5</accession>
<keyword evidence="3" id="KW-1185">Reference proteome</keyword>
<proteinExistence type="predicted"/>
<dbReference type="SUPFAM" id="SSF53335">
    <property type="entry name" value="S-adenosyl-L-methionine-dependent methyltransferases"/>
    <property type="match status" value="1"/>
</dbReference>
<protein>
    <submittedName>
        <fullName evidence="2">Williams-Beuren syndrome chromosomal region 27</fullName>
    </submittedName>
</protein>
<dbReference type="GO" id="GO:0008168">
    <property type="term" value="F:methyltransferase activity"/>
    <property type="evidence" value="ECO:0007669"/>
    <property type="project" value="TreeGrafter"/>
</dbReference>
<feature type="domain" description="Methyltransferase" evidence="1">
    <location>
        <begin position="72"/>
        <end position="165"/>
    </location>
</feature>
<dbReference type="PANTHER" id="PTHR42912:SF93">
    <property type="entry name" value="N6-ADENOSINE-METHYLTRANSFERASE TMT1A"/>
    <property type="match status" value="1"/>
</dbReference>
<dbReference type="Proteomes" id="UP001296104">
    <property type="component" value="Unassembled WGS sequence"/>
</dbReference>
<dbReference type="AlphaFoldDB" id="A0AAI8YYF5"/>
<evidence type="ECO:0000259" key="1">
    <source>
        <dbReference type="Pfam" id="PF13649"/>
    </source>
</evidence>
<gene>
    <name evidence="2" type="ORF">LECACI_7A004293</name>
</gene>
<dbReference type="EMBL" id="CAVMBE010000023">
    <property type="protein sequence ID" value="CAK4005583.1"/>
    <property type="molecule type" value="Genomic_DNA"/>
</dbReference>
<sequence length="221" mass="23588">MPDLSSTATGTAGDFLQRAYALDGAADSEQLYKEWASLYDTHLGEMQYASPQRAVEALLQHLDSKSQEALTVLDAGCGTGLVGECLQRSSFPGKFMIDGLDITPGMLQVARNKALYRDLEVADLTKPINRSDGSYGAVLCVGTLTKGHVGPAVLREFARVLRIGGLIVATIHDEIWESGGYKSTVTDLGRSGAVEIVSTAAFGMLNDSSEAGRMVVLKKRS</sequence>